<dbReference type="SUPFAM" id="SSF141259">
    <property type="entry name" value="CarD-like"/>
    <property type="match status" value="1"/>
</dbReference>
<proteinExistence type="inferred from homology"/>
<dbReference type="GO" id="GO:0005524">
    <property type="term" value="F:ATP binding"/>
    <property type="evidence" value="ECO:0007669"/>
    <property type="project" value="UniProtKB-UniRule"/>
</dbReference>
<comment type="similarity">
    <text evidence="9">In the C-terminal section; belongs to the helicase family. RecG subfamily.</text>
</comment>
<evidence type="ECO:0000256" key="7">
    <source>
        <dbReference type="ARBA" id="ARBA00023125"/>
    </source>
</evidence>
<comment type="similarity">
    <text evidence="9">In the N-terminal section; belongs to the UvrB family.</text>
</comment>
<keyword evidence="6 9" id="KW-0067">ATP-binding</keyword>
<dbReference type="Pfam" id="PF00270">
    <property type="entry name" value="DEAD"/>
    <property type="match status" value="1"/>
</dbReference>
<dbReference type="Pfam" id="PF02559">
    <property type="entry name" value="CarD_TRCF_RID"/>
    <property type="match status" value="1"/>
</dbReference>
<evidence type="ECO:0000256" key="6">
    <source>
        <dbReference type="ARBA" id="ARBA00022840"/>
    </source>
</evidence>
<keyword evidence="4 9" id="KW-0378">Hydrolase</keyword>
<dbReference type="NCBIfam" id="TIGR00580">
    <property type="entry name" value="mfd"/>
    <property type="match status" value="1"/>
</dbReference>
<feature type="domain" description="Helicase C-terminal" evidence="11">
    <location>
        <begin position="767"/>
        <end position="934"/>
    </location>
</feature>
<dbReference type="InterPro" id="IPR014001">
    <property type="entry name" value="Helicase_ATP-bd"/>
</dbReference>
<keyword evidence="1 9" id="KW-0963">Cytoplasm</keyword>
<evidence type="ECO:0000313" key="13">
    <source>
        <dbReference type="Proteomes" id="UP000003503"/>
    </source>
</evidence>
<dbReference type="CDD" id="cd17991">
    <property type="entry name" value="DEXHc_TRCF"/>
    <property type="match status" value="1"/>
</dbReference>
<dbReference type="Gene3D" id="3.30.2060.10">
    <property type="entry name" value="Penicillin-binding protein 1b domain"/>
    <property type="match status" value="1"/>
</dbReference>
<evidence type="ECO:0000256" key="1">
    <source>
        <dbReference type="ARBA" id="ARBA00022490"/>
    </source>
</evidence>
<sequence length="1132" mass="130170">MVKVNFMNDKTEYANVVTLPSKNILGKIKKDDYEVNLYAGKEIIDFLNNKSYIKNDLNKYNAGKINMISGAFGAQKAYLTSILKNNNSTLIIVPEQKDIFLWNQDIKFFMPEKQVLFFPIMDKVNFEVTYSSTERLRDRVQSLAALYDNKDVVVIASIVEVMQKIPSKINVIQKTWTISLQDEIVRGRILNKLVDLGYERVDQVERVGHFSIRGDILDIFSINEENPIRIEFFGDVVDNIRYFNKDTQRSVSGLNKATIFPVTIGMEIDDCIFSYLNNSHLIFDEPSRCKEQLKKYFKEEKENKEKAFDWNYVINILNKKENIGKCTFFSLLKQKIEGIEIQSSFNWDGQTVTNYQRQIQIFIEDLRKLLERKWSVIVLAPSISIYKELQNLFSDFGINISKEIKNGEVYLTNGTISGGFEVPSSSFVVFSAGDIFGKHKKKRFAKFSQGKQVRYFSDLKVGDYVVQRSHGIGKYIGVNTIEIDGIHRDYVTIQYAGDDKLYLPMEKIRTLEKYIGPEGKVPALNKMGGIQWERIRNKAKKSIKELAEKLLKVYAERQLAKGISFLPDSSEQIEFEDAFEYVETPDQLSATEKIKKSMESSTPMDMLLCGDVGFGKTEVAMRAVFKCVMSGYQSIVLCPTTVLASQHFKTFSERMNKFGVNVQLLNRFVKTSEKNKILSGLKSGQIDVLIGTHSVLSKSINCRRLGLLVVDEEQRFGVFQKEKWKSLTSGIDILTLSATPIPRTLHMSLSGVRDMAAITQAPQNRHAVQTYVIEYNEDIVKEAVLREKERNGQVYFVYNRIESIDMMKDRLEKIFKGKVRIGVAYGRMKGSELEKVMFDFYQDKYDVLLCTTLIENGLDQPNANTIIIYDADFMGLSQLYQMKGRVGRSDKIAKAYFFYRKDKVLSEVAEKRLNTIREFTELGSGFKIAMRDLEIRGAGNLLGSEQHGNIYNIGFSTYCNMLEEEVSKLRAKIYKTPIPKKIHHAMIEFRQEAYLDKNYIDNDNSKMEIYYRLSSVTSIEELNDFIDEVIDRYGTPTEPVKRLFKIAEMRIKASELGIGSIMDEGKTVLITWAAEECLKKINWMNLPKEILMKIHILPGSPARVRINKAAIQENITDWISEFIDKILKEIHR</sequence>
<evidence type="ECO:0000256" key="9">
    <source>
        <dbReference type="HAMAP-Rule" id="MF_00969"/>
    </source>
</evidence>
<evidence type="ECO:0000256" key="3">
    <source>
        <dbReference type="ARBA" id="ARBA00022763"/>
    </source>
</evidence>
<keyword evidence="7 9" id="KW-0238">DNA-binding</keyword>
<dbReference type="GO" id="GO:0003684">
    <property type="term" value="F:damaged DNA binding"/>
    <property type="evidence" value="ECO:0007669"/>
    <property type="project" value="InterPro"/>
</dbReference>
<evidence type="ECO:0000313" key="12">
    <source>
        <dbReference type="EMBL" id="EGF12416.1"/>
    </source>
</evidence>
<dbReference type="GO" id="GO:0000716">
    <property type="term" value="P:transcription-coupled nucleotide-excision repair, DNA damage recognition"/>
    <property type="evidence" value="ECO:0007669"/>
    <property type="project" value="UniProtKB-UniRule"/>
</dbReference>
<dbReference type="SMART" id="SM00490">
    <property type="entry name" value="HELICc"/>
    <property type="match status" value="1"/>
</dbReference>
<evidence type="ECO:0000256" key="2">
    <source>
        <dbReference type="ARBA" id="ARBA00022741"/>
    </source>
</evidence>
<comment type="function">
    <text evidence="9">Couples transcription and DNA repair by recognizing RNA polymerase (RNAP) stalled at DNA lesions. Mediates ATP-dependent release of RNAP and its truncated transcript from the DNA, and recruitment of nucleotide excision repair machinery to the damaged site.</text>
</comment>
<dbReference type="InterPro" id="IPR001650">
    <property type="entry name" value="Helicase_C-like"/>
</dbReference>
<dbReference type="Pfam" id="PF03461">
    <property type="entry name" value="TRCF"/>
    <property type="match status" value="1"/>
</dbReference>
<evidence type="ECO:0000256" key="4">
    <source>
        <dbReference type="ARBA" id="ARBA00022801"/>
    </source>
</evidence>
<dbReference type="InterPro" id="IPR037235">
    <property type="entry name" value="TRCF-like_C_D7"/>
</dbReference>
<dbReference type="HOGENOM" id="CLU_005122_0_3_9"/>
<dbReference type="GO" id="GO:0005737">
    <property type="term" value="C:cytoplasm"/>
    <property type="evidence" value="ECO:0007669"/>
    <property type="project" value="UniProtKB-SubCell"/>
</dbReference>
<dbReference type="PANTHER" id="PTHR47964:SF1">
    <property type="entry name" value="ATP-DEPENDENT DNA HELICASE HOMOLOG RECG, CHLOROPLASTIC"/>
    <property type="match status" value="1"/>
</dbReference>
<dbReference type="PANTHER" id="PTHR47964">
    <property type="entry name" value="ATP-DEPENDENT DNA HELICASE HOMOLOG RECG, CHLOROPLASTIC"/>
    <property type="match status" value="1"/>
</dbReference>
<reference evidence="12 13" key="1">
    <citation type="submission" date="2011-02" db="EMBL/GenBank/DDBJ databases">
        <authorList>
            <person name="Muzny D."/>
            <person name="Qin X."/>
            <person name="Deng J."/>
            <person name="Jiang H."/>
            <person name="Liu Y."/>
            <person name="Qu J."/>
            <person name="Song X.-Z."/>
            <person name="Zhang L."/>
            <person name="Thornton R."/>
            <person name="Coyle M."/>
            <person name="Francisco L."/>
            <person name="Jackson L."/>
            <person name="Javaid M."/>
            <person name="Korchina V."/>
            <person name="Kovar C."/>
            <person name="Mata R."/>
            <person name="Mathew T."/>
            <person name="Ngo R."/>
            <person name="Nguyen L."/>
            <person name="Nguyen N."/>
            <person name="Okwuonu G."/>
            <person name="Ongeri F."/>
            <person name="Pham C."/>
            <person name="Simmons D."/>
            <person name="Wilczek-Boney K."/>
            <person name="Hale W."/>
            <person name="Jakkamsetti A."/>
            <person name="Pham P."/>
            <person name="Ruth R."/>
            <person name="San Lucas F."/>
            <person name="Warren J."/>
            <person name="Zhang J."/>
            <person name="Zhao Z."/>
            <person name="Zhou C."/>
            <person name="Zhu D."/>
            <person name="Lee S."/>
            <person name="Bess C."/>
            <person name="Blankenburg K."/>
            <person name="Forbes L."/>
            <person name="Fu Q."/>
            <person name="Gubbala S."/>
            <person name="Hirani K."/>
            <person name="Jayaseelan J.C."/>
            <person name="Lara F."/>
            <person name="Munidasa M."/>
            <person name="Palculict T."/>
            <person name="Patil S."/>
            <person name="Pu L.-L."/>
            <person name="Saada N."/>
            <person name="Tang L."/>
            <person name="Weissenberger G."/>
            <person name="Zhu Y."/>
            <person name="Hemphill L."/>
            <person name="Shang Y."/>
            <person name="Youmans B."/>
            <person name="Ayvaz T."/>
            <person name="Ross M."/>
            <person name="Santibanez J."/>
            <person name="Aqrawi P."/>
            <person name="Gross S."/>
            <person name="Joshi V."/>
            <person name="Fowler G."/>
            <person name="Nazareth L."/>
            <person name="Reid J."/>
            <person name="Worley K."/>
            <person name="Petrosino J."/>
            <person name="Highlander S."/>
            <person name="Gibbs R."/>
        </authorList>
    </citation>
    <scope>NUCLEOTIDE SEQUENCE [LARGE SCALE GENOMIC DNA]</scope>
    <source>
        <strain evidence="12 13">DSM 19965</strain>
    </source>
</reference>
<gene>
    <name evidence="9 12" type="primary">mfd</name>
    <name evidence="12" type="ORF">HMPREF9083_1163</name>
</gene>
<keyword evidence="5" id="KW-0347">Helicase</keyword>
<dbReference type="GO" id="GO:0016787">
    <property type="term" value="F:hydrolase activity"/>
    <property type="evidence" value="ECO:0007669"/>
    <property type="project" value="UniProtKB-KW"/>
</dbReference>
<organism evidence="12 13">
    <name type="scientific">Dialister micraerophilus DSM 19965</name>
    <dbReference type="NCBI Taxonomy" id="888062"/>
    <lineage>
        <taxon>Bacteria</taxon>
        <taxon>Bacillati</taxon>
        <taxon>Bacillota</taxon>
        <taxon>Negativicutes</taxon>
        <taxon>Veillonellales</taxon>
        <taxon>Veillonellaceae</taxon>
        <taxon>Dialister</taxon>
    </lineage>
</organism>
<dbReference type="InterPro" id="IPR011545">
    <property type="entry name" value="DEAD/DEAH_box_helicase_dom"/>
</dbReference>
<keyword evidence="13" id="KW-1185">Reference proteome</keyword>
<dbReference type="Pfam" id="PF00271">
    <property type="entry name" value="Helicase_C"/>
    <property type="match status" value="1"/>
</dbReference>
<evidence type="ECO:0000259" key="10">
    <source>
        <dbReference type="PROSITE" id="PS51192"/>
    </source>
</evidence>
<keyword evidence="8 9" id="KW-0234">DNA repair</keyword>
<dbReference type="Gene3D" id="3.40.50.300">
    <property type="entry name" value="P-loop containing nucleotide triphosphate hydrolases"/>
    <property type="match status" value="2"/>
</dbReference>
<dbReference type="PROSITE" id="PS51194">
    <property type="entry name" value="HELICASE_CTER"/>
    <property type="match status" value="1"/>
</dbReference>
<keyword evidence="2 9" id="KW-0547">Nucleotide-binding</keyword>
<dbReference type="Gene3D" id="2.40.10.170">
    <property type="match status" value="1"/>
</dbReference>
<dbReference type="PROSITE" id="PS51192">
    <property type="entry name" value="HELICASE_ATP_BIND_1"/>
    <property type="match status" value="1"/>
</dbReference>
<evidence type="ECO:0000256" key="5">
    <source>
        <dbReference type="ARBA" id="ARBA00022806"/>
    </source>
</evidence>
<dbReference type="SUPFAM" id="SSF143517">
    <property type="entry name" value="TRCF domain-like"/>
    <property type="match status" value="1"/>
</dbReference>
<feature type="domain" description="Helicase ATP-binding" evidence="10">
    <location>
        <begin position="597"/>
        <end position="758"/>
    </location>
</feature>
<dbReference type="InterPro" id="IPR047112">
    <property type="entry name" value="RecG/Mfd"/>
</dbReference>
<dbReference type="GO" id="GO:0006355">
    <property type="term" value="P:regulation of DNA-templated transcription"/>
    <property type="evidence" value="ECO:0007669"/>
    <property type="project" value="UniProtKB-UniRule"/>
</dbReference>
<dbReference type="SMART" id="SM00487">
    <property type="entry name" value="DEXDc"/>
    <property type="match status" value="1"/>
</dbReference>
<dbReference type="Proteomes" id="UP000003503">
    <property type="component" value="Unassembled WGS sequence"/>
</dbReference>
<dbReference type="AlphaFoldDB" id="F2BY95"/>
<evidence type="ECO:0000256" key="8">
    <source>
        <dbReference type="ARBA" id="ARBA00023204"/>
    </source>
</evidence>
<dbReference type="eggNOG" id="COG1197">
    <property type="taxonomic scope" value="Bacteria"/>
</dbReference>
<comment type="subcellular location">
    <subcellularLocation>
        <location evidence="9">Cytoplasm</location>
    </subcellularLocation>
</comment>
<dbReference type="EC" id="3.6.4.-" evidence="9"/>
<dbReference type="SUPFAM" id="SSF52540">
    <property type="entry name" value="P-loop containing nucleoside triphosphate hydrolases"/>
    <property type="match status" value="4"/>
</dbReference>
<dbReference type="STRING" id="888062.HMPREF9083_1163"/>
<evidence type="ECO:0000259" key="11">
    <source>
        <dbReference type="PROSITE" id="PS51194"/>
    </source>
</evidence>
<dbReference type="InterPro" id="IPR036101">
    <property type="entry name" value="CarD-like/TRCF_RID_sf"/>
</dbReference>
<dbReference type="Gene3D" id="3.90.1150.50">
    <property type="entry name" value="Transcription-repair-coupling factor, D7 domain"/>
    <property type="match status" value="1"/>
</dbReference>
<dbReference type="InterPro" id="IPR004576">
    <property type="entry name" value="Mfd"/>
</dbReference>
<protein>
    <recommendedName>
        <fullName evidence="9">Transcription-repair-coupling factor</fullName>
        <shortName evidence="9">TRCF</shortName>
        <ecNumber evidence="9">3.6.4.-</ecNumber>
    </recommendedName>
</protein>
<name>F2BY95_9FIRM</name>
<dbReference type="SMART" id="SM01058">
    <property type="entry name" value="CarD_TRCF"/>
    <property type="match status" value="1"/>
</dbReference>
<dbReference type="InterPro" id="IPR041471">
    <property type="entry name" value="UvrB_inter"/>
</dbReference>
<accession>F2BY95</accession>
<dbReference type="GO" id="GO:0003678">
    <property type="term" value="F:DNA helicase activity"/>
    <property type="evidence" value="ECO:0007669"/>
    <property type="project" value="TreeGrafter"/>
</dbReference>
<dbReference type="EMBL" id="AFBB01000025">
    <property type="protein sequence ID" value="EGF12416.1"/>
    <property type="molecule type" value="Genomic_DNA"/>
</dbReference>
<dbReference type="InterPro" id="IPR003711">
    <property type="entry name" value="CarD-like/TRCF_RID"/>
</dbReference>
<dbReference type="InterPro" id="IPR027417">
    <property type="entry name" value="P-loop_NTPase"/>
</dbReference>
<dbReference type="InterPro" id="IPR005118">
    <property type="entry name" value="TRCF_C"/>
</dbReference>
<dbReference type="Pfam" id="PF17757">
    <property type="entry name" value="UvrB_inter"/>
    <property type="match status" value="1"/>
</dbReference>
<comment type="caution">
    <text evidence="12">The sequence shown here is derived from an EMBL/GenBank/DDBJ whole genome shotgun (WGS) entry which is preliminary data.</text>
</comment>
<dbReference type="HAMAP" id="MF_00969">
    <property type="entry name" value="TRCF"/>
    <property type="match status" value="1"/>
</dbReference>
<dbReference type="SMART" id="SM00982">
    <property type="entry name" value="TRCF"/>
    <property type="match status" value="1"/>
</dbReference>
<keyword evidence="3 9" id="KW-0227">DNA damage</keyword>